<keyword evidence="3" id="KW-0813">Transport</keyword>
<dbReference type="Pfam" id="PF00213">
    <property type="entry name" value="OSCP"/>
    <property type="match status" value="1"/>
</dbReference>
<dbReference type="InterPro" id="IPR026015">
    <property type="entry name" value="ATP_synth_OSCP/delta_N_sf"/>
</dbReference>
<evidence type="ECO:0000256" key="6">
    <source>
        <dbReference type="ARBA" id="ARBA00023136"/>
    </source>
</evidence>
<dbReference type="PRINTS" id="PR00125">
    <property type="entry name" value="ATPASEDELTA"/>
</dbReference>
<dbReference type="GO" id="GO:0046933">
    <property type="term" value="F:proton-transporting ATP synthase activity, rotational mechanism"/>
    <property type="evidence" value="ECO:0007669"/>
    <property type="project" value="InterPro"/>
</dbReference>
<dbReference type="SUPFAM" id="SSF47928">
    <property type="entry name" value="N-terminal domain of the delta subunit of the F1F0-ATP synthase"/>
    <property type="match status" value="1"/>
</dbReference>
<accession>A9NMQ3</accession>
<dbReference type="AlphaFoldDB" id="A9NMQ3"/>
<evidence type="ECO:0000256" key="7">
    <source>
        <dbReference type="ARBA" id="ARBA00023310"/>
    </source>
</evidence>
<sequence length="252" mass="27954">MSLSRIVLRRAYASAAMRRSSWAYSNISSSTKPNSAPASISPLFGVARSYSAGSQVKETHVMVPIPMYGVAGNYASALYVSAVKANMLDRVESELKTLMEAVNNSPNFRIFIKDLSVPRDTRLKAVREIFEESSFSDITKNFLAVAAELGRLRQLESIVKAFMRLTLAHKGEVHAVVTTVIPLPAEEEKDLKQVLGKILGPGKTVKFEEKIDPSILGGLIIDFEDKRFDISIKTRAAKMERLLYEPVDFLNL</sequence>
<dbReference type="InterPro" id="IPR000711">
    <property type="entry name" value="ATPase_OSCP/dsu"/>
</dbReference>
<comment type="similarity">
    <text evidence="2">Belongs to the ATPase delta chain family.</text>
</comment>
<comment type="subcellular location">
    <subcellularLocation>
        <location evidence="1">Membrane</location>
    </subcellularLocation>
</comment>
<keyword evidence="7" id="KW-0066">ATP synthesis</keyword>
<reference evidence="8" key="1">
    <citation type="journal article" date="2008" name="BMC Genomics">
        <title>A conifer genomics resource of 200,000 spruce (Picea spp.) ESTs and 6,464 high-quality, sequence-finished full-length cDNAs for Sitka spruce (Picea sitchensis).</title>
        <authorList>
            <person name="Ralph S.G."/>
            <person name="Chun H.J."/>
            <person name="Kolosova N."/>
            <person name="Cooper D."/>
            <person name="Oddy C."/>
            <person name="Ritland C.E."/>
            <person name="Kirkpatrick R."/>
            <person name="Moore R."/>
            <person name="Barber S."/>
            <person name="Holt R.A."/>
            <person name="Jones S.J."/>
            <person name="Marra M.A."/>
            <person name="Douglas C.J."/>
            <person name="Ritland K."/>
            <person name="Bohlmann J."/>
        </authorList>
    </citation>
    <scope>NUCLEOTIDE SEQUENCE</scope>
    <source>
        <tissue evidence="8">Green portion of the leader tissue</tissue>
    </source>
</reference>
<evidence type="ECO:0000256" key="4">
    <source>
        <dbReference type="ARBA" id="ARBA00022781"/>
    </source>
</evidence>
<dbReference type="NCBIfam" id="TIGR01145">
    <property type="entry name" value="ATP_synt_delta"/>
    <property type="match status" value="1"/>
</dbReference>
<name>A9NMQ3_PICSI</name>
<protein>
    <recommendedName>
        <fullName evidence="9">ATP synthase subunit O, mitochondrial</fullName>
    </recommendedName>
</protein>
<keyword evidence="6" id="KW-0472">Membrane</keyword>
<organism evidence="8">
    <name type="scientific">Picea sitchensis</name>
    <name type="common">Sitka spruce</name>
    <name type="synonym">Pinus sitchensis</name>
    <dbReference type="NCBI Taxonomy" id="3332"/>
    <lineage>
        <taxon>Eukaryota</taxon>
        <taxon>Viridiplantae</taxon>
        <taxon>Streptophyta</taxon>
        <taxon>Embryophyta</taxon>
        <taxon>Tracheophyta</taxon>
        <taxon>Spermatophyta</taxon>
        <taxon>Pinopsida</taxon>
        <taxon>Pinidae</taxon>
        <taxon>Conifers I</taxon>
        <taxon>Pinales</taxon>
        <taxon>Pinaceae</taxon>
        <taxon>Picea</taxon>
    </lineage>
</organism>
<evidence type="ECO:0000256" key="5">
    <source>
        <dbReference type="ARBA" id="ARBA00023065"/>
    </source>
</evidence>
<evidence type="ECO:0000256" key="1">
    <source>
        <dbReference type="ARBA" id="ARBA00004370"/>
    </source>
</evidence>
<dbReference type="OMA" id="VTTNWIN"/>
<evidence type="ECO:0000256" key="2">
    <source>
        <dbReference type="ARBA" id="ARBA00007046"/>
    </source>
</evidence>
<evidence type="ECO:0008006" key="9">
    <source>
        <dbReference type="Google" id="ProtNLM"/>
    </source>
</evidence>
<proteinExistence type="evidence at transcript level"/>
<dbReference type="GO" id="GO:0016020">
    <property type="term" value="C:membrane"/>
    <property type="evidence" value="ECO:0007669"/>
    <property type="project" value="UniProtKB-SubCell"/>
</dbReference>
<evidence type="ECO:0000256" key="3">
    <source>
        <dbReference type="ARBA" id="ARBA00022448"/>
    </source>
</evidence>
<evidence type="ECO:0000313" key="8">
    <source>
        <dbReference type="EMBL" id="ABK21914.1"/>
    </source>
</evidence>
<dbReference type="PANTHER" id="PTHR11910">
    <property type="entry name" value="ATP SYNTHASE DELTA CHAIN"/>
    <property type="match status" value="1"/>
</dbReference>
<keyword evidence="5" id="KW-0406">Ion transport</keyword>
<dbReference type="EMBL" id="EF082558">
    <property type="protein sequence ID" value="ABK21914.1"/>
    <property type="molecule type" value="mRNA"/>
</dbReference>
<dbReference type="HAMAP" id="MF_01416">
    <property type="entry name" value="ATP_synth_delta_bact"/>
    <property type="match status" value="1"/>
</dbReference>
<keyword evidence="4" id="KW-0375">Hydrogen ion transport</keyword>
<dbReference type="Gene3D" id="1.10.520.20">
    <property type="entry name" value="N-terminal domain of the delta subunit of the F1F0-ATP synthase"/>
    <property type="match status" value="1"/>
</dbReference>